<dbReference type="Gene3D" id="1.10.3210.10">
    <property type="entry name" value="Hypothetical protein af1432"/>
    <property type="match status" value="1"/>
</dbReference>
<dbReference type="OrthoDB" id="68032at2"/>
<dbReference type="eggNOG" id="COG2206">
    <property type="taxonomic scope" value="Bacteria"/>
</dbReference>
<dbReference type="PATRIC" id="fig|937777.3.peg.183"/>
<keyword evidence="3" id="KW-1185">Reference proteome</keyword>
<dbReference type="STRING" id="937777.Deipe_0174"/>
<dbReference type="HOGENOM" id="CLU_124473_1_0_0"/>
<feature type="domain" description="HD" evidence="1">
    <location>
        <begin position="47"/>
        <end position="142"/>
    </location>
</feature>
<dbReference type="SUPFAM" id="SSF109604">
    <property type="entry name" value="HD-domain/PDEase-like"/>
    <property type="match status" value="1"/>
</dbReference>
<evidence type="ECO:0000259" key="1">
    <source>
        <dbReference type="Pfam" id="PF01966"/>
    </source>
</evidence>
<dbReference type="InterPro" id="IPR006675">
    <property type="entry name" value="HDIG_dom"/>
</dbReference>
<name>K9ZVX4_DEIPD</name>
<dbReference type="InterPro" id="IPR006674">
    <property type="entry name" value="HD_domain"/>
</dbReference>
<reference evidence="3" key="1">
    <citation type="submission" date="2012-03" db="EMBL/GenBank/DDBJ databases">
        <title>Complete sequence of chromosome of Deinococcus peraridilitoris DSM 19664.</title>
        <authorList>
            <person name="Lucas S."/>
            <person name="Copeland A."/>
            <person name="Lapidus A."/>
            <person name="Glavina del Rio T."/>
            <person name="Dalin E."/>
            <person name="Tice H."/>
            <person name="Bruce D."/>
            <person name="Goodwin L."/>
            <person name="Pitluck S."/>
            <person name="Peters L."/>
            <person name="Mikhailova N."/>
            <person name="Lu M."/>
            <person name="Kyrpides N."/>
            <person name="Mavromatis K."/>
            <person name="Ivanova N."/>
            <person name="Brettin T."/>
            <person name="Detter J.C."/>
            <person name="Han C."/>
            <person name="Larimer F."/>
            <person name="Land M."/>
            <person name="Hauser L."/>
            <person name="Markowitz V."/>
            <person name="Cheng J.-F."/>
            <person name="Hugenholtz P."/>
            <person name="Woyke T."/>
            <person name="Wu D."/>
            <person name="Pukall R."/>
            <person name="Steenblock K."/>
            <person name="Brambilla E."/>
            <person name="Klenk H.-P."/>
            <person name="Eisen J.A."/>
        </authorList>
    </citation>
    <scope>NUCLEOTIDE SEQUENCE [LARGE SCALE GENOMIC DNA]</scope>
    <source>
        <strain evidence="3">DSM 19664 / LMG 22246 / CIP 109416 / KR-200</strain>
    </source>
</reference>
<dbReference type="Pfam" id="PF01966">
    <property type="entry name" value="HD"/>
    <property type="match status" value="1"/>
</dbReference>
<evidence type="ECO:0000313" key="2">
    <source>
        <dbReference type="EMBL" id="AFZ65778.1"/>
    </source>
</evidence>
<protein>
    <submittedName>
        <fullName evidence="2">Putative domain HDIG-containing protein</fullName>
    </submittedName>
</protein>
<dbReference type="AlphaFoldDB" id="K9ZVX4"/>
<accession>K9ZVX4</accession>
<sequence length="156" mass="17578">MRISGKIARLARSLSSSQASPDDVWAASLLTPEERAVYLAMDPRDREHAVRVTQRVWRHCPDAPAELLAGALLHDCGKSARRYRVWERVLAGLVPQRYSACLPWEPLQIRAWHPQLGARMLRAAGGRERVAQLVERHHTPGGDAHAAVLHRYDDLE</sequence>
<gene>
    <name evidence="2" type="ordered locus">Deipe_0174</name>
</gene>
<dbReference type="EMBL" id="CP003382">
    <property type="protein sequence ID" value="AFZ65778.1"/>
    <property type="molecule type" value="Genomic_DNA"/>
</dbReference>
<dbReference type="KEGG" id="dpd:Deipe_0174"/>
<proteinExistence type="predicted"/>
<dbReference type="NCBIfam" id="TIGR00277">
    <property type="entry name" value="HDIG"/>
    <property type="match status" value="1"/>
</dbReference>
<evidence type="ECO:0000313" key="3">
    <source>
        <dbReference type="Proteomes" id="UP000010467"/>
    </source>
</evidence>
<dbReference type="Proteomes" id="UP000010467">
    <property type="component" value="Chromosome"/>
</dbReference>
<organism evidence="2 3">
    <name type="scientific">Deinococcus peraridilitoris (strain DSM 19664 / LMG 22246 / CIP 109416 / KR-200)</name>
    <dbReference type="NCBI Taxonomy" id="937777"/>
    <lineage>
        <taxon>Bacteria</taxon>
        <taxon>Thermotogati</taxon>
        <taxon>Deinococcota</taxon>
        <taxon>Deinococci</taxon>
        <taxon>Deinococcales</taxon>
        <taxon>Deinococcaceae</taxon>
        <taxon>Deinococcus</taxon>
    </lineage>
</organism>